<dbReference type="EMBL" id="VSRR010149565">
    <property type="protein sequence ID" value="MPD06126.1"/>
    <property type="molecule type" value="Genomic_DNA"/>
</dbReference>
<comment type="caution">
    <text evidence="2">The sequence shown here is derived from an EMBL/GenBank/DDBJ whole genome shotgun (WGS) entry which is preliminary data.</text>
</comment>
<dbReference type="AlphaFoldDB" id="A0A5B7KH38"/>
<protein>
    <submittedName>
        <fullName evidence="2">Uncharacterized protein</fullName>
    </submittedName>
</protein>
<evidence type="ECO:0000313" key="3">
    <source>
        <dbReference type="Proteomes" id="UP000324222"/>
    </source>
</evidence>
<evidence type="ECO:0000313" key="2">
    <source>
        <dbReference type="EMBL" id="MPD06126.1"/>
    </source>
</evidence>
<feature type="compositionally biased region" description="Basic and acidic residues" evidence="1">
    <location>
        <begin position="37"/>
        <end position="46"/>
    </location>
</feature>
<gene>
    <name evidence="2" type="ORF">E2C01_101916</name>
</gene>
<keyword evidence="3" id="KW-1185">Reference proteome</keyword>
<sequence>MEGSGKFRGEVYRGHWLGGCMVTVVGEGSVEVVVGQKQREGVMKEEGGEDRDEGGFGNDVMPASKQASKEKYQHQ</sequence>
<evidence type="ECO:0000256" key="1">
    <source>
        <dbReference type="SAM" id="MobiDB-lite"/>
    </source>
</evidence>
<proteinExistence type="predicted"/>
<name>A0A5B7KH38_PORTR</name>
<feature type="region of interest" description="Disordered" evidence="1">
    <location>
        <begin position="37"/>
        <end position="75"/>
    </location>
</feature>
<dbReference type="Proteomes" id="UP000324222">
    <property type="component" value="Unassembled WGS sequence"/>
</dbReference>
<accession>A0A5B7KH38</accession>
<reference evidence="2 3" key="1">
    <citation type="submission" date="2019-05" db="EMBL/GenBank/DDBJ databases">
        <title>Another draft genome of Portunus trituberculatus and its Hox gene families provides insights of decapod evolution.</title>
        <authorList>
            <person name="Jeong J.-H."/>
            <person name="Song I."/>
            <person name="Kim S."/>
            <person name="Choi T."/>
            <person name="Kim D."/>
            <person name="Ryu S."/>
            <person name="Kim W."/>
        </authorList>
    </citation>
    <scope>NUCLEOTIDE SEQUENCE [LARGE SCALE GENOMIC DNA]</scope>
    <source>
        <tissue evidence="2">Muscle</tissue>
    </source>
</reference>
<organism evidence="2 3">
    <name type="scientific">Portunus trituberculatus</name>
    <name type="common">Swimming crab</name>
    <name type="synonym">Neptunus trituberculatus</name>
    <dbReference type="NCBI Taxonomy" id="210409"/>
    <lineage>
        <taxon>Eukaryota</taxon>
        <taxon>Metazoa</taxon>
        <taxon>Ecdysozoa</taxon>
        <taxon>Arthropoda</taxon>
        <taxon>Crustacea</taxon>
        <taxon>Multicrustacea</taxon>
        <taxon>Malacostraca</taxon>
        <taxon>Eumalacostraca</taxon>
        <taxon>Eucarida</taxon>
        <taxon>Decapoda</taxon>
        <taxon>Pleocyemata</taxon>
        <taxon>Brachyura</taxon>
        <taxon>Eubrachyura</taxon>
        <taxon>Portunoidea</taxon>
        <taxon>Portunidae</taxon>
        <taxon>Portuninae</taxon>
        <taxon>Portunus</taxon>
    </lineage>
</organism>